<evidence type="ECO:0000256" key="6">
    <source>
        <dbReference type="ARBA" id="ARBA00023242"/>
    </source>
</evidence>
<keyword evidence="1" id="KW-0479">Metal-binding</keyword>
<keyword evidence="2" id="KW-0862">Zinc</keyword>
<dbReference type="EMBL" id="JAGSXJ010000039">
    <property type="protein sequence ID" value="KAH6664803.1"/>
    <property type="molecule type" value="Genomic_DNA"/>
</dbReference>
<evidence type="ECO:0000313" key="9">
    <source>
        <dbReference type="EMBL" id="KAH6664803.1"/>
    </source>
</evidence>
<evidence type="ECO:0000256" key="3">
    <source>
        <dbReference type="ARBA" id="ARBA00023015"/>
    </source>
</evidence>
<dbReference type="Proteomes" id="UP000770015">
    <property type="component" value="Unassembled WGS sequence"/>
</dbReference>
<gene>
    <name evidence="9" type="ORF">F5X68DRAFT_217663</name>
</gene>
<keyword evidence="5" id="KW-0804">Transcription</keyword>
<dbReference type="PANTHER" id="PTHR36206">
    <property type="entry name" value="ASPERCRYPTIN BIOSYNTHESIS CLUSTER-SPECIFIC TRANSCRIPTION REGULATOR ATNN-RELATED"/>
    <property type="match status" value="1"/>
</dbReference>
<keyword evidence="6" id="KW-0539">Nucleus</keyword>
<dbReference type="PROSITE" id="PS00463">
    <property type="entry name" value="ZN2_CY6_FUNGAL_1"/>
    <property type="match status" value="1"/>
</dbReference>
<sequence>MTVKPQQDPVPPPAPKKNGRKGSTKARTGCFTCKARRIKCDETKPSCLRCVKTGRTCDGYPAPKVPRHSKQTQLSALTAAPTPPTTPSSFSNWNSSEQRAFSFYRHSSGTSLFCAADSPVWNRIIPSLSHQEPAIRHAVVVISHLHETRYRRGSIPARGAPFLDPFAAAHYGRALSALRQWQPPPAAGTVSNAVPLVACLLLVCIEFMVCNHTAARIHIDQGRQLLSASYEMTAGPVRTPTAAFLRNHLAPIFCKLSLSALVLGATPKPLPMNLRITFEGDEVRMPTTFETAADAATAMFEVADQSFVTGRKARLWVRQPRGKDEDQVKLAAERAALVREKKKLQGLFEEWYTAVGRSAGLAEDRAVRVAKCYYHAARIFTGSSLSPAEGAFDDHLADFSAVIELCTTLIEEADGDSRFVFDMEVMAPLYTTTIKCRHAEIRRESLGLLRILARRGYTENSWDAQQMANIAARIVALEEETEGEEEERKPDWRGVAVPEAARVRNAVIGPVDGKGAWVTFYRQAAAGAGAGKRNPGDAEAWTATREYILASAEEDKPVVPLERRVEVGDGAYLPMRIYITEGGD</sequence>
<keyword evidence="10" id="KW-1185">Reference proteome</keyword>
<evidence type="ECO:0000256" key="2">
    <source>
        <dbReference type="ARBA" id="ARBA00022833"/>
    </source>
</evidence>
<dbReference type="SMART" id="SM00066">
    <property type="entry name" value="GAL4"/>
    <property type="match status" value="1"/>
</dbReference>
<feature type="domain" description="Zn(2)-C6 fungal-type" evidence="8">
    <location>
        <begin position="29"/>
        <end position="57"/>
    </location>
</feature>
<dbReference type="GO" id="GO:0008270">
    <property type="term" value="F:zinc ion binding"/>
    <property type="evidence" value="ECO:0007669"/>
    <property type="project" value="InterPro"/>
</dbReference>
<dbReference type="CDD" id="cd00067">
    <property type="entry name" value="GAL4"/>
    <property type="match status" value="1"/>
</dbReference>
<name>A0A9P8V1J1_9PEZI</name>
<comment type="caution">
    <text evidence="9">The sequence shown here is derived from an EMBL/GenBank/DDBJ whole genome shotgun (WGS) entry which is preliminary data.</text>
</comment>
<evidence type="ECO:0000256" key="4">
    <source>
        <dbReference type="ARBA" id="ARBA00023125"/>
    </source>
</evidence>
<dbReference type="PANTHER" id="PTHR36206:SF16">
    <property type="entry name" value="TRANSCRIPTION FACTOR DOMAIN-CONTAINING PROTEIN-RELATED"/>
    <property type="match status" value="1"/>
</dbReference>
<keyword evidence="4" id="KW-0238">DNA-binding</keyword>
<protein>
    <recommendedName>
        <fullName evidence="8">Zn(2)-C6 fungal-type domain-containing protein</fullName>
    </recommendedName>
</protein>
<evidence type="ECO:0000256" key="5">
    <source>
        <dbReference type="ARBA" id="ARBA00023163"/>
    </source>
</evidence>
<dbReference type="InterPro" id="IPR052360">
    <property type="entry name" value="Transcr_Regulatory_Proteins"/>
</dbReference>
<dbReference type="SUPFAM" id="SSF57701">
    <property type="entry name" value="Zn2/Cys6 DNA-binding domain"/>
    <property type="match status" value="1"/>
</dbReference>
<dbReference type="OrthoDB" id="2593732at2759"/>
<evidence type="ECO:0000313" key="10">
    <source>
        <dbReference type="Proteomes" id="UP000770015"/>
    </source>
</evidence>
<reference evidence="9" key="1">
    <citation type="journal article" date="2021" name="Nat. Commun.">
        <title>Genetic determinants of endophytism in the Arabidopsis root mycobiome.</title>
        <authorList>
            <person name="Mesny F."/>
            <person name="Miyauchi S."/>
            <person name="Thiergart T."/>
            <person name="Pickel B."/>
            <person name="Atanasova L."/>
            <person name="Karlsson M."/>
            <person name="Huettel B."/>
            <person name="Barry K.W."/>
            <person name="Haridas S."/>
            <person name="Chen C."/>
            <person name="Bauer D."/>
            <person name="Andreopoulos W."/>
            <person name="Pangilinan J."/>
            <person name="LaButti K."/>
            <person name="Riley R."/>
            <person name="Lipzen A."/>
            <person name="Clum A."/>
            <person name="Drula E."/>
            <person name="Henrissat B."/>
            <person name="Kohler A."/>
            <person name="Grigoriev I.V."/>
            <person name="Martin F.M."/>
            <person name="Hacquard S."/>
        </authorList>
    </citation>
    <scope>NUCLEOTIDE SEQUENCE</scope>
    <source>
        <strain evidence="9">MPI-SDFR-AT-0117</strain>
    </source>
</reference>
<dbReference type="GO" id="GO:0000981">
    <property type="term" value="F:DNA-binding transcription factor activity, RNA polymerase II-specific"/>
    <property type="evidence" value="ECO:0007669"/>
    <property type="project" value="InterPro"/>
</dbReference>
<feature type="region of interest" description="Disordered" evidence="7">
    <location>
        <begin position="1"/>
        <end position="26"/>
    </location>
</feature>
<keyword evidence="3" id="KW-0805">Transcription regulation</keyword>
<accession>A0A9P8V1J1</accession>
<evidence type="ECO:0000259" key="8">
    <source>
        <dbReference type="PROSITE" id="PS50048"/>
    </source>
</evidence>
<feature type="region of interest" description="Disordered" evidence="7">
    <location>
        <begin position="61"/>
        <end position="92"/>
    </location>
</feature>
<dbReference type="GO" id="GO:0003677">
    <property type="term" value="F:DNA binding"/>
    <property type="evidence" value="ECO:0007669"/>
    <property type="project" value="UniProtKB-KW"/>
</dbReference>
<organism evidence="9 10">
    <name type="scientific">Plectosphaerella plurivora</name>
    <dbReference type="NCBI Taxonomy" id="936078"/>
    <lineage>
        <taxon>Eukaryota</taxon>
        <taxon>Fungi</taxon>
        <taxon>Dikarya</taxon>
        <taxon>Ascomycota</taxon>
        <taxon>Pezizomycotina</taxon>
        <taxon>Sordariomycetes</taxon>
        <taxon>Hypocreomycetidae</taxon>
        <taxon>Glomerellales</taxon>
        <taxon>Plectosphaerellaceae</taxon>
        <taxon>Plectosphaerella</taxon>
    </lineage>
</organism>
<evidence type="ECO:0000256" key="7">
    <source>
        <dbReference type="SAM" id="MobiDB-lite"/>
    </source>
</evidence>
<dbReference type="Pfam" id="PF00172">
    <property type="entry name" value="Zn_clus"/>
    <property type="match status" value="1"/>
</dbReference>
<dbReference type="Gene3D" id="4.10.240.10">
    <property type="entry name" value="Zn(2)-C6 fungal-type DNA-binding domain"/>
    <property type="match status" value="1"/>
</dbReference>
<dbReference type="PROSITE" id="PS50048">
    <property type="entry name" value="ZN2_CY6_FUNGAL_2"/>
    <property type="match status" value="1"/>
</dbReference>
<proteinExistence type="predicted"/>
<dbReference type="InterPro" id="IPR001138">
    <property type="entry name" value="Zn2Cys6_DnaBD"/>
</dbReference>
<dbReference type="InterPro" id="IPR036864">
    <property type="entry name" value="Zn2-C6_fun-type_DNA-bd_sf"/>
</dbReference>
<dbReference type="AlphaFoldDB" id="A0A9P8V1J1"/>
<evidence type="ECO:0000256" key="1">
    <source>
        <dbReference type="ARBA" id="ARBA00022723"/>
    </source>
</evidence>